<keyword evidence="1" id="KW-0175">Coiled coil</keyword>
<dbReference type="Proteomes" id="UP000024635">
    <property type="component" value="Unassembled WGS sequence"/>
</dbReference>
<evidence type="ECO:0000256" key="2">
    <source>
        <dbReference type="SAM" id="Phobius"/>
    </source>
</evidence>
<dbReference type="AlphaFoldDB" id="A0A016TRG3"/>
<dbReference type="EMBL" id="JARK01001417">
    <property type="protein sequence ID" value="EYC05609.1"/>
    <property type="molecule type" value="Genomic_DNA"/>
</dbReference>
<protein>
    <submittedName>
        <fullName evidence="3">Uncharacterized protein</fullName>
    </submittedName>
</protein>
<evidence type="ECO:0000256" key="1">
    <source>
        <dbReference type="SAM" id="Coils"/>
    </source>
</evidence>
<organism evidence="3 4">
    <name type="scientific">Ancylostoma ceylanicum</name>
    <dbReference type="NCBI Taxonomy" id="53326"/>
    <lineage>
        <taxon>Eukaryota</taxon>
        <taxon>Metazoa</taxon>
        <taxon>Ecdysozoa</taxon>
        <taxon>Nematoda</taxon>
        <taxon>Chromadorea</taxon>
        <taxon>Rhabditida</taxon>
        <taxon>Rhabditina</taxon>
        <taxon>Rhabditomorpha</taxon>
        <taxon>Strongyloidea</taxon>
        <taxon>Ancylostomatidae</taxon>
        <taxon>Ancylostomatinae</taxon>
        <taxon>Ancylostoma</taxon>
    </lineage>
</organism>
<gene>
    <name evidence="3" type="primary">Acey_s0081.g1475</name>
    <name evidence="3" type="ORF">Y032_0081g1475</name>
</gene>
<accession>A0A016TRG3</accession>
<feature type="coiled-coil region" evidence="1">
    <location>
        <begin position="84"/>
        <end position="125"/>
    </location>
</feature>
<dbReference type="SUPFAM" id="SSF46966">
    <property type="entry name" value="Spectrin repeat"/>
    <property type="match status" value="1"/>
</dbReference>
<feature type="coiled-coil region" evidence="1">
    <location>
        <begin position="158"/>
        <end position="185"/>
    </location>
</feature>
<keyword evidence="2" id="KW-0812">Transmembrane</keyword>
<evidence type="ECO:0000313" key="3">
    <source>
        <dbReference type="EMBL" id="EYC05609.1"/>
    </source>
</evidence>
<keyword evidence="2" id="KW-0472">Membrane</keyword>
<name>A0A016TRG3_9BILA</name>
<dbReference type="OrthoDB" id="5806278at2759"/>
<keyword evidence="4" id="KW-1185">Reference proteome</keyword>
<feature type="transmembrane region" description="Helical" evidence="2">
    <location>
        <begin position="25"/>
        <end position="44"/>
    </location>
</feature>
<evidence type="ECO:0000313" key="4">
    <source>
        <dbReference type="Proteomes" id="UP000024635"/>
    </source>
</evidence>
<sequence length="196" mass="22475">MNTRRTVAAKRTREEMRRGASSSDLFLFLAGGLAVNSVMLWLIYRWIRSREESYASLTPSDAVHDDAGASRKISATLKDLITYYDQVQGCIQELKDDLAILRKEKRDFQEDMRSLEQKANEQGEALVSLRGLMETELKSTKESINTQLGRVIVFHDEIQEHKKRITDLESKVAKHSEELETLRHRENGHADDVSLL</sequence>
<comment type="caution">
    <text evidence="3">The sequence shown here is derived from an EMBL/GenBank/DDBJ whole genome shotgun (WGS) entry which is preliminary data.</text>
</comment>
<dbReference type="Gene3D" id="1.10.287.1490">
    <property type="match status" value="1"/>
</dbReference>
<reference evidence="4" key="1">
    <citation type="journal article" date="2015" name="Nat. Genet.">
        <title>The genome and transcriptome of the zoonotic hookworm Ancylostoma ceylanicum identify infection-specific gene families.</title>
        <authorList>
            <person name="Schwarz E.M."/>
            <person name="Hu Y."/>
            <person name="Antoshechkin I."/>
            <person name="Miller M.M."/>
            <person name="Sternberg P.W."/>
            <person name="Aroian R.V."/>
        </authorList>
    </citation>
    <scope>NUCLEOTIDE SEQUENCE</scope>
    <source>
        <strain evidence="4">HY135</strain>
    </source>
</reference>
<keyword evidence="2" id="KW-1133">Transmembrane helix</keyword>
<proteinExistence type="predicted"/>